<organism evidence="2 3">
    <name type="scientific">Ancylobacter defluvii</name>
    <dbReference type="NCBI Taxonomy" id="1282440"/>
    <lineage>
        <taxon>Bacteria</taxon>
        <taxon>Pseudomonadati</taxon>
        <taxon>Pseudomonadota</taxon>
        <taxon>Alphaproteobacteria</taxon>
        <taxon>Hyphomicrobiales</taxon>
        <taxon>Xanthobacteraceae</taxon>
        <taxon>Ancylobacter</taxon>
    </lineage>
</organism>
<feature type="transmembrane region" description="Helical" evidence="1">
    <location>
        <begin position="12"/>
        <end position="29"/>
    </location>
</feature>
<evidence type="ECO:0000313" key="3">
    <source>
        <dbReference type="Proteomes" id="UP001143330"/>
    </source>
</evidence>
<dbReference type="Proteomes" id="UP001143330">
    <property type="component" value="Unassembled WGS sequence"/>
</dbReference>
<reference evidence="2" key="1">
    <citation type="journal article" date="2014" name="Int. J. Syst. Evol. Microbiol.">
        <title>Complete genome sequence of Corynebacterium casei LMG S-19264T (=DSM 44701T), isolated from a smear-ripened cheese.</title>
        <authorList>
            <consortium name="US DOE Joint Genome Institute (JGI-PGF)"/>
            <person name="Walter F."/>
            <person name="Albersmeier A."/>
            <person name="Kalinowski J."/>
            <person name="Ruckert C."/>
        </authorList>
    </citation>
    <scope>NUCLEOTIDE SEQUENCE</scope>
    <source>
        <strain evidence="2">VKM B-2789</strain>
    </source>
</reference>
<keyword evidence="1" id="KW-0472">Membrane</keyword>
<keyword evidence="1" id="KW-1133">Transmembrane helix</keyword>
<dbReference type="RefSeq" id="WP_213365048.1">
    <property type="nucleotide sequence ID" value="NZ_BSFM01000014.1"/>
</dbReference>
<accession>A0A9W6NC32</accession>
<keyword evidence="1" id="KW-0812">Transmembrane</keyword>
<evidence type="ECO:0000313" key="2">
    <source>
        <dbReference type="EMBL" id="GLK85240.1"/>
    </source>
</evidence>
<sequence length="67" mass="6912">MAENVPAGRQSAARGGVAAVLVTAMAAMSRLPHETFFDGIVVAGIAVAALLAAWVPWRLPRRQSIGG</sequence>
<name>A0A9W6NC32_9HYPH</name>
<evidence type="ECO:0000256" key="1">
    <source>
        <dbReference type="SAM" id="Phobius"/>
    </source>
</evidence>
<dbReference type="EMBL" id="BSFM01000014">
    <property type="protein sequence ID" value="GLK85240.1"/>
    <property type="molecule type" value="Genomic_DNA"/>
</dbReference>
<protein>
    <submittedName>
        <fullName evidence="2">Uncharacterized protein</fullName>
    </submittedName>
</protein>
<reference evidence="2" key="2">
    <citation type="submission" date="2023-01" db="EMBL/GenBank/DDBJ databases">
        <authorList>
            <person name="Sun Q."/>
            <person name="Evtushenko L."/>
        </authorList>
    </citation>
    <scope>NUCLEOTIDE SEQUENCE</scope>
    <source>
        <strain evidence="2">VKM B-2789</strain>
    </source>
</reference>
<proteinExistence type="predicted"/>
<dbReference type="AlphaFoldDB" id="A0A9W6NC32"/>
<feature type="transmembrane region" description="Helical" evidence="1">
    <location>
        <begin position="35"/>
        <end position="55"/>
    </location>
</feature>
<keyword evidence="3" id="KW-1185">Reference proteome</keyword>
<comment type="caution">
    <text evidence="2">The sequence shown here is derived from an EMBL/GenBank/DDBJ whole genome shotgun (WGS) entry which is preliminary data.</text>
</comment>
<gene>
    <name evidence="2" type="ORF">GCM10017653_33100</name>
</gene>